<keyword evidence="9" id="KW-1015">Disulfide bond</keyword>
<evidence type="ECO:0000256" key="7">
    <source>
        <dbReference type="ARBA" id="ARBA00022737"/>
    </source>
</evidence>
<evidence type="ECO:0000256" key="12">
    <source>
        <dbReference type="ARBA" id="ARBA00039846"/>
    </source>
</evidence>
<dbReference type="EC" id="5.3.4.1" evidence="5 14"/>
<dbReference type="GO" id="GO:0034976">
    <property type="term" value="P:response to endoplasmic reticulum stress"/>
    <property type="evidence" value="ECO:0007669"/>
    <property type="project" value="TreeGrafter"/>
</dbReference>
<keyword evidence="16" id="KW-1185">Reference proteome</keyword>
<dbReference type="NCBIfam" id="TIGR01126">
    <property type="entry name" value="pdi_dom"/>
    <property type="match status" value="2"/>
</dbReference>
<dbReference type="CDD" id="cd02961">
    <property type="entry name" value="PDI_a_family"/>
    <property type="match status" value="1"/>
</dbReference>
<dbReference type="EMBL" id="MLYV02000803">
    <property type="protein sequence ID" value="PSR77275.1"/>
    <property type="molecule type" value="Genomic_DNA"/>
</dbReference>
<organism evidence="15 16">
    <name type="scientific">Hermanssonia centrifuga</name>
    <dbReference type="NCBI Taxonomy" id="98765"/>
    <lineage>
        <taxon>Eukaryota</taxon>
        <taxon>Fungi</taxon>
        <taxon>Dikarya</taxon>
        <taxon>Basidiomycota</taxon>
        <taxon>Agaricomycotina</taxon>
        <taxon>Agaricomycetes</taxon>
        <taxon>Polyporales</taxon>
        <taxon>Meruliaceae</taxon>
        <taxon>Hermanssonia</taxon>
    </lineage>
</organism>
<dbReference type="CDD" id="cd02982">
    <property type="entry name" value="PDI_b'_family"/>
    <property type="match status" value="1"/>
</dbReference>
<dbReference type="GO" id="GO:0005788">
    <property type="term" value="C:endoplasmic reticulum lumen"/>
    <property type="evidence" value="ECO:0007669"/>
    <property type="project" value="UniProtKB-SubCell"/>
</dbReference>
<dbReference type="OrthoDB" id="427280at2759"/>
<dbReference type="InterPro" id="IPR005792">
    <property type="entry name" value="Prot_disulphide_isomerase"/>
</dbReference>
<evidence type="ECO:0000256" key="8">
    <source>
        <dbReference type="ARBA" id="ARBA00022824"/>
    </source>
</evidence>
<dbReference type="STRING" id="98765.A0A2R6NV03"/>
<name>A0A2R6NV03_9APHY</name>
<keyword evidence="6 14" id="KW-0732">Signal</keyword>
<dbReference type="PROSITE" id="PS00194">
    <property type="entry name" value="THIOREDOXIN_1"/>
    <property type="match status" value="2"/>
</dbReference>
<evidence type="ECO:0000256" key="14">
    <source>
        <dbReference type="RuleBase" id="RU361130"/>
    </source>
</evidence>
<protein>
    <recommendedName>
        <fullName evidence="12 14">Protein disulfide-isomerase</fullName>
        <ecNumber evidence="5 14">5.3.4.1</ecNumber>
    </recommendedName>
</protein>
<dbReference type="PANTHER" id="PTHR18929:SF132">
    <property type="entry name" value="PROTEIN DISULFIDE-ISOMERASE A3"/>
    <property type="match status" value="1"/>
</dbReference>
<evidence type="ECO:0000256" key="6">
    <source>
        <dbReference type="ARBA" id="ARBA00022729"/>
    </source>
</evidence>
<dbReference type="PANTHER" id="PTHR18929">
    <property type="entry name" value="PROTEIN DISULFIDE ISOMERASE"/>
    <property type="match status" value="1"/>
</dbReference>
<dbReference type="PRINTS" id="PR00421">
    <property type="entry name" value="THIOREDOXIN"/>
</dbReference>
<dbReference type="Pfam" id="PF13848">
    <property type="entry name" value="Thioredoxin_6"/>
    <property type="match status" value="1"/>
</dbReference>
<dbReference type="GO" id="GO:0003756">
    <property type="term" value="F:protein disulfide isomerase activity"/>
    <property type="evidence" value="ECO:0007669"/>
    <property type="project" value="UniProtKB-EC"/>
</dbReference>
<dbReference type="InterPro" id="IPR017937">
    <property type="entry name" value="Thioredoxin_CS"/>
</dbReference>
<dbReference type="PROSITE" id="PS51352">
    <property type="entry name" value="THIOREDOXIN_2"/>
    <property type="match status" value="2"/>
</dbReference>
<dbReference type="InterPro" id="IPR005788">
    <property type="entry name" value="PDI_thioredoxin-like_dom"/>
</dbReference>
<keyword evidence="8" id="KW-0256">Endoplasmic reticulum</keyword>
<keyword evidence="7" id="KW-0677">Repeat</keyword>
<dbReference type="Gene3D" id="3.40.30.10">
    <property type="entry name" value="Glutaredoxin"/>
    <property type="match status" value="4"/>
</dbReference>
<dbReference type="FunFam" id="3.40.30.10:FF:000017">
    <property type="entry name" value="Protein disulfide-isomerase A4"/>
    <property type="match status" value="1"/>
</dbReference>
<dbReference type="CDD" id="cd02995">
    <property type="entry name" value="PDI_a_PDI_a'_C"/>
    <property type="match status" value="1"/>
</dbReference>
<dbReference type="Proteomes" id="UP000186601">
    <property type="component" value="Unassembled WGS sequence"/>
</dbReference>
<feature type="signal peptide" evidence="14">
    <location>
        <begin position="1"/>
        <end position="21"/>
    </location>
</feature>
<gene>
    <name evidence="15" type="ORF">PHLCEN_2v7968</name>
</gene>
<evidence type="ECO:0000313" key="15">
    <source>
        <dbReference type="EMBL" id="PSR77275.1"/>
    </source>
</evidence>
<comment type="function">
    <text evidence="2">Participates in the folding of proteins containing disulfide bonds, may be involved in glycosylation, prolyl hydroxylation and triglyceride transfer.</text>
</comment>
<keyword evidence="10 14" id="KW-0413">Isomerase</keyword>
<dbReference type="GO" id="GO:0006457">
    <property type="term" value="P:protein folding"/>
    <property type="evidence" value="ECO:0007669"/>
    <property type="project" value="TreeGrafter"/>
</dbReference>
<evidence type="ECO:0000256" key="11">
    <source>
        <dbReference type="ARBA" id="ARBA00023284"/>
    </source>
</evidence>
<comment type="catalytic activity">
    <reaction evidence="1 14">
        <text>Catalyzes the rearrangement of -S-S- bonds in proteins.</text>
        <dbReference type="EC" id="5.3.4.1"/>
    </reaction>
</comment>
<evidence type="ECO:0000256" key="4">
    <source>
        <dbReference type="ARBA" id="ARBA00006347"/>
    </source>
</evidence>
<keyword evidence="11" id="KW-0676">Redox-active center</keyword>
<dbReference type="InterPro" id="IPR036249">
    <property type="entry name" value="Thioredoxin-like_sf"/>
</dbReference>
<dbReference type="NCBIfam" id="TIGR01130">
    <property type="entry name" value="ER_PDI_fam"/>
    <property type="match status" value="1"/>
</dbReference>
<evidence type="ECO:0000256" key="5">
    <source>
        <dbReference type="ARBA" id="ARBA00012723"/>
    </source>
</evidence>
<dbReference type="FunFam" id="3.40.30.10:FF:000185">
    <property type="entry name" value="Protein disulfide-isomerase"/>
    <property type="match status" value="1"/>
</dbReference>
<dbReference type="FunFam" id="3.40.30.10:FF:000139">
    <property type="entry name" value="Protein disulfide-isomerase"/>
    <property type="match status" value="1"/>
</dbReference>
<comment type="similarity">
    <text evidence="4 13">Belongs to the protein disulfide isomerase family.</text>
</comment>
<sequence length="502" mass="56043">MRFQSILSAASLLALSTLVSASDVIDLTPDNFDAIVKPESLILVEFFAPWCGHCKALAPHYEEAATALKEKNIKIAKVNCVDEADLCQSNGIQGYPTLRVYRNGEHSDYTGPRKADGIISYMTKQSLPAVTEITKDIFDDFKKADRIVAVAFLSSPTEEPAAEFSAAANKHRDDYLFGLTTDKEVIEAAGVTPPAVVLYRSFDEPTSEYPYPVSSLTATEFEDWIKELSVPIIDQVSAENYQLYAQSGKPLAYLFVDPSDEKRDEYVNALKPIAAKYKGKMNFVWIDAIMFGDHAKALNLNEIKWPSFVIQDLTKQLKFPLDQSVETTPEAVGEMVSQYFDGTLTPTLKSQPIPETQDESVFELVGKQFEEVVFDDSKDVFVEFYATWCGHCKRLKPTWDSLGDRYADVKDRVLIAKMEATENDLPASIPFRVSGFPTLKFKKAGTKEFIDYDGDRSLESLVAFVEENAVNSLAKNETFDTGKPEGQEPLAAEHGHEHHDEL</sequence>
<proteinExistence type="inferred from homology"/>
<evidence type="ECO:0000313" key="16">
    <source>
        <dbReference type="Proteomes" id="UP000186601"/>
    </source>
</evidence>
<comment type="caution">
    <text evidence="15">The sequence shown here is derived from an EMBL/GenBank/DDBJ whole genome shotgun (WGS) entry which is preliminary data.</text>
</comment>
<dbReference type="CDD" id="cd02981">
    <property type="entry name" value="PDI_b_family"/>
    <property type="match status" value="1"/>
</dbReference>
<evidence type="ECO:0000256" key="10">
    <source>
        <dbReference type="ARBA" id="ARBA00023235"/>
    </source>
</evidence>
<evidence type="ECO:0000256" key="13">
    <source>
        <dbReference type="RuleBase" id="RU004208"/>
    </source>
</evidence>
<dbReference type="InterPro" id="IPR013766">
    <property type="entry name" value="Thioredoxin_domain"/>
</dbReference>
<accession>A0A2R6NV03</accession>
<evidence type="ECO:0000256" key="3">
    <source>
        <dbReference type="ARBA" id="ARBA00004319"/>
    </source>
</evidence>
<dbReference type="AlphaFoldDB" id="A0A2R6NV03"/>
<evidence type="ECO:0000256" key="9">
    <source>
        <dbReference type="ARBA" id="ARBA00023157"/>
    </source>
</evidence>
<dbReference type="SUPFAM" id="SSF52833">
    <property type="entry name" value="Thioredoxin-like"/>
    <property type="match status" value="4"/>
</dbReference>
<evidence type="ECO:0000256" key="2">
    <source>
        <dbReference type="ARBA" id="ARBA00002692"/>
    </source>
</evidence>
<reference evidence="15 16" key="1">
    <citation type="submission" date="2018-02" db="EMBL/GenBank/DDBJ databases">
        <title>Genome sequence of the basidiomycete white-rot fungus Phlebia centrifuga.</title>
        <authorList>
            <person name="Granchi Z."/>
            <person name="Peng M."/>
            <person name="de Vries R.P."/>
            <person name="Hilden K."/>
            <person name="Makela M.R."/>
            <person name="Grigoriev I."/>
            <person name="Riley R."/>
        </authorList>
    </citation>
    <scope>NUCLEOTIDE SEQUENCE [LARGE SCALE GENOMIC DNA]</scope>
    <source>
        <strain evidence="15 16">FBCC195</strain>
    </source>
</reference>
<dbReference type="Pfam" id="PF00085">
    <property type="entry name" value="Thioredoxin"/>
    <property type="match status" value="2"/>
</dbReference>
<evidence type="ECO:0000256" key="1">
    <source>
        <dbReference type="ARBA" id="ARBA00001182"/>
    </source>
</evidence>
<comment type="subcellular location">
    <subcellularLocation>
        <location evidence="3">Endoplasmic reticulum lumen</location>
    </subcellularLocation>
</comment>
<feature type="chain" id="PRO_5047550966" description="Protein disulfide-isomerase" evidence="14">
    <location>
        <begin position="22"/>
        <end position="502"/>
    </location>
</feature>